<reference evidence="2" key="1">
    <citation type="journal article" date="2020" name="mSystems">
        <title>Genome- and Community-Level Interaction Insights into Carbon Utilization and Element Cycling Functions of Hydrothermarchaeota in Hydrothermal Sediment.</title>
        <authorList>
            <person name="Zhou Z."/>
            <person name="Liu Y."/>
            <person name="Xu W."/>
            <person name="Pan J."/>
            <person name="Luo Z.H."/>
            <person name="Li M."/>
        </authorList>
    </citation>
    <scope>NUCLEOTIDE SEQUENCE [LARGE SCALE GENOMIC DNA]</scope>
    <source>
        <strain evidence="2">HyVt-115</strain>
    </source>
</reference>
<comment type="caution">
    <text evidence="2">The sequence shown here is derived from an EMBL/GenBank/DDBJ whole genome shotgun (WGS) entry which is preliminary data.</text>
</comment>
<dbReference type="AlphaFoldDB" id="A0A7C0Y9U3"/>
<sequence length="148" mass="16485">MPSKKSARLRVVIDTNVLISGIFFTGPPYWILKEWREGAFRIVVSQEIMEEYERVAQEISSRFPSVDIGDVLELIALGAELVDTTSVDVKVCRDPADDKFIACAIAGGARVIVSGDKHLLEVSGYRGITVLRPRAFWEIHLRRKGPGT</sequence>
<evidence type="ECO:0000313" key="2">
    <source>
        <dbReference type="EMBL" id="HDD53557.1"/>
    </source>
</evidence>
<dbReference type="InterPro" id="IPR002850">
    <property type="entry name" value="PIN_toxin-like"/>
</dbReference>
<dbReference type="PANTHER" id="PTHR34610:SF4">
    <property type="entry name" value="SLL8027 PROTEIN"/>
    <property type="match status" value="1"/>
</dbReference>
<dbReference type="NCBIfam" id="TIGR00305">
    <property type="entry name" value="putative toxin-antitoxin system toxin component, PIN family"/>
    <property type="match status" value="1"/>
</dbReference>
<feature type="domain" description="PIN" evidence="1">
    <location>
        <begin position="9"/>
        <end position="121"/>
    </location>
</feature>
<accession>A0A7C0Y9U3</accession>
<proteinExistence type="predicted"/>
<organism evidence="2">
    <name type="scientific">Thermosulfidibacter takaii</name>
    <dbReference type="NCBI Taxonomy" id="412593"/>
    <lineage>
        <taxon>Bacteria</taxon>
        <taxon>Pseudomonadati</taxon>
        <taxon>Thermosulfidibacterota</taxon>
        <taxon>Thermosulfidibacteria</taxon>
        <taxon>Thermosulfidibacterales</taxon>
        <taxon>Thermosulfidibacteraceae</taxon>
    </lineage>
</organism>
<protein>
    <submittedName>
        <fullName evidence="2">Toxin-antitoxin system toxin component, PIN family</fullName>
    </submittedName>
</protein>
<evidence type="ECO:0000259" key="1">
    <source>
        <dbReference type="SMART" id="SM00670"/>
    </source>
</evidence>
<gene>
    <name evidence="2" type="ORF">ENF32_05780</name>
</gene>
<dbReference type="EMBL" id="DQWS01000217">
    <property type="protein sequence ID" value="HDD53557.1"/>
    <property type="molecule type" value="Genomic_DNA"/>
</dbReference>
<dbReference type="SMART" id="SM00670">
    <property type="entry name" value="PINc"/>
    <property type="match status" value="1"/>
</dbReference>
<dbReference type="Pfam" id="PF13470">
    <property type="entry name" value="PIN_3"/>
    <property type="match status" value="1"/>
</dbReference>
<dbReference type="PANTHER" id="PTHR34610">
    <property type="entry name" value="SSL7007 PROTEIN"/>
    <property type="match status" value="1"/>
</dbReference>
<dbReference type="InterPro" id="IPR029060">
    <property type="entry name" value="PIN-like_dom_sf"/>
</dbReference>
<dbReference type="Gene3D" id="3.40.50.1010">
    <property type="entry name" value="5'-nuclease"/>
    <property type="match status" value="1"/>
</dbReference>
<name>A0A7C0Y9U3_9BACT</name>
<dbReference type="Proteomes" id="UP000885690">
    <property type="component" value="Unassembled WGS sequence"/>
</dbReference>
<dbReference type="SUPFAM" id="SSF88723">
    <property type="entry name" value="PIN domain-like"/>
    <property type="match status" value="1"/>
</dbReference>
<dbReference type="InterPro" id="IPR002716">
    <property type="entry name" value="PIN_dom"/>
</dbReference>